<dbReference type="EMBL" id="MEYS01000001">
    <property type="protein sequence ID" value="OGD34400.1"/>
    <property type="molecule type" value="Genomic_DNA"/>
</dbReference>
<evidence type="ECO:0000313" key="2">
    <source>
        <dbReference type="EMBL" id="OGD34400.1"/>
    </source>
</evidence>
<organism evidence="2 3">
    <name type="scientific">Candidatus Azambacteria bacterium RIFCSPLOWO2_01_FULL_46_25</name>
    <dbReference type="NCBI Taxonomy" id="1797298"/>
    <lineage>
        <taxon>Bacteria</taxon>
        <taxon>Candidatus Azamiibacteriota</taxon>
    </lineage>
</organism>
<reference evidence="2 3" key="1">
    <citation type="journal article" date="2016" name="Nat. Commun.">
        <title>Thousands of microbial genomes shed light on interconnected biogeochemical processes in an aquifer system.</title>
        <authorList>
            <person name="Anantharaman K."/>
            <person name="Brown C.T."/>
            <person name="Hug L.A."/>
            <person name="Sharon I."/>
            <person name="Castelle C.J."/>
            <person name="Probst A.J."/>
            <person name="Thomas B.C."/>
            <person name="Singh A."/>
            <person name="Wilkins M.J."/>
            <person name="Karaoz U."/>
            <person name="Brodie E.L."/>
            <person name="Williams K.H."/>
            <person name="Hubbard S.S."/>
            <person name="Banfield J.F."/>
        </authorList>
    </citation>
    <scope>NUCLEOTIDE SEQUENCE [LARGE SCALE GENOMIC DNA]</scope>
</reference>
<comment type="caution">
    <text evidence="2">The sequence shown here is derived from an EMBL/GenBank/DDBJ whole genome shotgun (WGS) entry which is preliminary data.</text>
</comment>
<evidence type="ECO:0000313" key="3">
    <source>
        <dbReference type="Proteomes" id="UP000176650"/>
    </source>
</evidence>
<proteinExistence type="predicted"/>
<dbReference type="Proteomes" id="UP000176650">
    <property type="component" value="Unassembled WGS sequence"/>
</dbReference>
<keyword evidence="1" id="KW-0472">Membrane</keyword>
<feature type="transmembrane region" description="Helical" evidence="1">
    <location>
        <begin position="35"/>
        <end position="57"/>
    </location>
</feature>
<evidence type="ECO:0000256" key="1">
    <source>
        <dbReference type="SAM" id="Phobius"/>
    </source>
</evidence>
<feature type="transmembrane region" description="Helical" evidence="1">
    <location>
        <begin position="69"/>
        <end position="86"/>
    </location>
</feature>
<name>A0A1F5BUW4_9BACT</name>
<feature type="transmembrane region" description="Helical" evidence="1">
    <location>
        <begin position="93"/>
        <end position="112"/>
    </location>
</feature>
<protein>
    <submittedName>
        <fullName evidence="2">Uncharacterized protein</fullName>
    </submittedName>
</protein>
<keyword evidence="1" id="KW-1133">Transmembrane helix</keyword>
<keyword evidence="1" id="KW-0812">Transmembrane</keyword>
<feature type="transmembrane region" description="Helical" evidence="1">
    <location>
        <begin position="168"/>
        <end position="187"/>
    </location>
</feature>
<gene>
    <name evidence="2" type="ORF">A2988_02635</name>
</gene>
<sequence>MMFSIVVYAFSAFVCWYSGRHFFRAWQKRRQQSHWEFGMFFYWLAAGLLANVLVGVSAPGLLASLLQELSDFLTLISFGFVLRACIRFQNLSVSFGVVNAVILISVLARLFIGVPHLSNPVVQGGLIYTRYSFLVSVVQGALIIVFTLLVAVTLLSNLKNLQQKKRSVLLLGLAFILGGVGGALVGMNDFVPILAGHLLLSACFILPFFLITRVSSEP</sequence>
<dbReference type="AlphaFoldDB" id="A0A1F5BUW4"/>
<feature type="transmembrane region" description="Helical" evidence="1">
    <location>
        <begin position="6"/>
        <end position="23"/>
    </location>
</feature>
<accession>A0A1F5BUW4</accession>
<feature type="transmembrane region" description="Helical" evidence="1">
    <location>
        <begin position="193"/>
        <end position="212"/>
    </location>
</feature>
<feature type="transmembrane region" description="Helical" evidence="1">
    <location>
        <begin position="132"/>
        <end position="156"/>
    </location>
</feature>